<dbReference type="SMART" id="SM00028">
    <property type="entry name" value="TPR"/>
    <property type="match status" value="7"/>
</dbReference>
<dbReference type="Pfam" id="PF13432">
    <property type="entry name" value="TPR_16"/>
    <property type="match status" value="1"/>
</dbReference>
<evidence type="ECO:0000256" key="3">
    <source>
        <dbReference type="SAM" id="SignalP"/>
    </source>
</evidence>
<feature type="signal peptide" evidence="3">
    <location>
        <begin position="1"/>
        <end position="26"/>
    </location>
</feature>
<dbReference type="SUPFAM" id="SSF48452">
    <property type="entry name" value="TPR-like"/>
    <property type="match status" value="2"/>
</dbReference>
<dbReference type="EMBL" id="JALHBS010000026">
    <property type="protein sequence ID" value="MCP3054415.1"/>
    <property type="molecule type" value="Genomic_DNA"/>
</dbReference>
<protein>
    <submittedName>
        <fullName evidence="4">Tetratricopeptide repeat protein</fullName>
    </submittedName>
</protein>
<keyword evidence="5" id="KW-1185">Reference proteome</keyword>
<dbReference type="Gene3D" id="1.25.40.10">
    <property type="entry name" value="Tetratricopeptide repeat domain"/>
    <property type="match status" value="3"/>
</dbReference>
<organism evidence="4 5">
    <name type="scientific">Aurantimonas marianensis</name>
    <dbReference type="NCBI Taxonomy" id="2920428"/>
    <lineage>
        <taxon>Bacteria</taxon>
        <taxon>Pseudomonadati</taxon>
        <taxon>Pseudomonadota</taxon>
        <taxon>Alphaproteobacteria</taxon>
        <taxon>Hyphomicrobiales</taxon>
        <taxon>Aurantimonadaceae</taxon>
        <taxon>Aurantimonas</taxon>
    </lineage>
</organism>
<evidence type="ECO:0000313" key="5">
    <source>
        <dbReference type="Proteomes" id="UP001155220"/>
    </source>
</evidence>
<dbReference type="PANTHER" id="PTHR12558">
    <property type="entry name" value="CELL DIVISION CYCLE 16,23,27"/>
    <property type="match status" value="1"/>
</dbReference>
<name>A0A9X2KEM1_9HYPH</name>
<dbReference type="PROSITE" id="PS50005">
    <property type="entry name" value="TPR"/>
    <property type="match status" value="2"/>
</dbReference>
<dbReference type="Pfam" id="PF00515">
    <property type="entry name" value="TPR_1"/>
    <property type="match status" value="1"/>
</dbReference>
<dbReference type="RefSeq" id="WP_253963287.1">
    <property type="nucleotide sequence ID" value="NZ_JALHBS010000026.1"/>
</dbReference>
<comment type="caution">
    <text evidence="4">The sequence shown here is derived from an EMBL/GenBank/DDBJ whole genome shotgun (WGS) entry which is preliminary data.</text>
</comment>
<reference evidence="4" key="1">
    <citation type="submission" date="2022-03" db="EMBL/GenBank/DDBJ databases">
        <title>Aurantimonas Liuensis sp. Nov., isolated from the hadal seawater of the Mariana Trench.</title>
        <authorList>
            <person name="Liu R."/>
        </authorList>
    </citation>
    <scope>NUCLEOTIDE SEQUENCE</scope>
    <source>
        <strain evidence="4">LRZ36</strain>
    </source>
</reference>
<feature type="repeat" description="TPR" evidence="1">
    <location>
        <begin position="422"/>
        <end position="455"/>
    </location>
</feature>
<sequence length="615" mass="66784">MQTSRFLTLLTATALFAATAAPAARAAGTRAEGAKAGMAQAQSLSGAYLAAKSAQRDGDLEAATDFFAQALSMDPTSNLLRQDAMFAFLADGRFKDGVDMAAKLRDAPEASKVARMALGVDALGRGNFDAAIAEFDLPNPSDLDALLIGQLIAWSELGAGRIDAALSRLDELDGAPWFAIFNNYQKGLIADVAGRPDVARVALRKVVDDQESARTSPDANHAAAEALARLETRTSNTDAALEAIEAGLELVPTYDPLLHLKERVEKGETIEPAIATVQEGAAETLYILGQAINRGDGQQVALLYFQLARALAPRNPALLTALAGIAERSEQLDLAISYYREIPENSAYRRTAELQIGLDLWYAERKDEAKAHLTRAVRDFPDDIKAHTALADVLAADKDYAEAAKTLNKAIALSEPGQTANWNLYYQRGIAFERTKQWDKAEADFKTALELSPNQPQVLNYLGYSWVDMNENLKEGLDMIRKAVELRPNDGYIIDSLGWAYFRLGRFEEAVEQLERAVLITPMDPTINDHLGDAYWRVGRTREARFQWERALVGEPKPEREAAQTIRAKLARGLDPADVKAKAPSGAAATNTERAARNSAANDPVKTPGSGTKAD</sequence>
<keyword evidence="1" id="KW-0802">TPR repeat</keyword>
<proteinExistence type="predicted"/>
<dbReference type="PANTHER" id="PTHR12558:SF13">
    <property type="entry name" value="CELL DIVISION CYCLE PROTEIN 27 HOMOLOG"/>
    <property type="match status" value="1"/>
</dbReference>
<gene>
    <name evidence="4" type="ORF">MJ956_04545</name>
</gene>
<dbReference type="InterPro" id="IPR011990">
    <property type="entry name" value="TPR-like_helical_dom_sf"/>
</dbReference>
<accession>A0A9X2KEM1</accession>
<dbReference type="Pfam" id="PF13414">
    <property type="entry name" value="TPR_11"/>
    <property type="match status" value="1"/>
</dbReference>
<feature type="compositionally biased region" description="Low complexity" evidence="2">
    <location>
        <begin position="587"/>
        <end position="602"/>
    </location>
</feature>
<dbReference type="InterPro" id="IPR019734">
    <property type="entry name" value="TPR_rpt"/>
</dbReference>
<dbReference type="AlphaFoldDB" id="A0A9X2KEM1"/>
<feature type="region of interest" description="Disordered" evidence="2">
    <location>
        <begin position="574"/>
        <end position="615"/>
    </location>
</feature>
<feature type="repeat" description="TPR" evidence="1">
    <location>
        <begin position="491"/>
        <end position="524"/>
    </location>
</feature>
<evidence type="ECO:0000313" key="4">
    <source>
        <dbReference type="EMBL" id="MCP3054415.1"/>
    </source>
</evidence>
<keyword evidence="3" id="KW-0732">Signal</keyword>
<evidence type="ECO:0000256" key="1">
    <source>
        <dbReference type="PROSITE-ProRule" id="PRU00339"/>
    </source>
</evidence>
<dbReference type="Proteomes" id="UP001155220">
    <property type="component" value="Unassembled WGS sequence"/>
</dbReference>
<feature type="chain" id="PRO_5040865042" evidence="3">
    <location>
        <begin position="27"/>
        <end position="615"/>
    </location>
</feature>
<evidence type="ECO:0000256" key="2">
    <source>
        <dbReference type="SAM" id="MobiDB-lite"/>
    </source>
</evidence>